<evidence type="ECO:0000313" key="4">
    <source>
        <dbReference type="Proteomes" id="UP001372338"/>
    </source>
</evidence>
<keyword evidence="4" id="KW-1185">Reference proteome</keyword>
<dbReference type="PROSITE" id="PS51257">
    <property type="entry name" value="PROKAR_LIPOPROTEIN"/>
    <property type="match status" value="1"/>
</dbReference>
<sequence>MTTTKLHPLNWLLYFFSSCPVGSTIEGDLLSPWSFERSCHSVKVASFFGSGDRLGLSWTRDGDCCTGLRCAPSCVDLGWCRPCWLVQGLNWLVQALLAGAGAEWLAGEWADLVGALTSAGADLASAVTTLVLVCFGGGGYLVLVCFGAAGALFFLWCGATEVWVGQKFR</sequence>
<feature type="transmembrane region" description="Helical" evidence="1">
    <location>
        <begin position="140"/>
        <end position="164"/>
    </location>
</feature>
<protein>
    <submittedName>
        <fullName evidence="3">Uncharacterized protein</fullName>
    </submittedName>
</protein>
<evidence type="ECO:0000313" key="3">
    <source>
        <dbReference type="EMBL" id="KAK7289859.1"/>
    </source>
</evidence>
<proteinExistence type="predicted"/>
<dbReference type="Proteomes" id="UP001372338">
    <property type="component" value="Unassembled WGS sequence"/>
</dbReference>
<evidence type="ECO:0000256" key="1">
    <source>
        <dbReference type="SAM" id="Phobius"/>
    </source>
</evidence>
<reference evidence="3 4" key="1">
    <citation type="submission" date="2024-01" db="EMBL/GenBank/DDBJ databases">
        <title>The genomes of 5 underutilized Papilionoideae crops provide insights into root nodulation and disease resistanc.</title>
        <authorList>
            <person name="Yuan L."/>
        </authorList>
    </citation>
    <scope>NUCLEOTIDE SEQUENCE [LARGE SCALE GENOMIC DNA]</scope>
    <source>
        <strain evidence="3">ZHUSHIDOU_FW_LH</strain>
        <tissue evidence="3">Leaf</tissue>
    </source>
</reference>
<keyword evidence="1" id="KW-1133">Transmembrane helix</keyword>
<accession>A0AAN9J145</accession>
<comment type="caution">
    <text evidence="3">The sequence shown here is derived from an EMBL/GenBank/DDBJ whole genome shotgun (WGS) entry which is preliminary data.</text>
</comment>
<feature type="chain" id="PRO_5042962739" evidence="2">
    <location>
        <begin position="25"/>
        <end position="169"/>
    </location>
</feature>
<feature type="signal peptide" evidence="2">
    <location>
        <begin position="1"/>
        <end position="24"/>
    </location>
</feature>
<evidence type="ECO:0000256" key="2">
    <source>
        <dbReference type="SAM" id="SignalP"/>
    </source>
</evidence>
<dbReference type="AlphaFoldDB" id="A0AAN9J145"/>
<name>A0AAN9J145_CROPI</name>
<keyword evidence="1" id="KW-0472">Membrane</keyword>
<keyword evidence="1" id="KW-0812">Transmembrane</keyword>
<keyword evidence="2" id="KW-0732">Signal</keyword>
<gene>
    <name evidence="3" type="ORF">RIF29_03852</name>
</gene>
<organism evidence="3 4">
    <name type="scientific">Crotalaria pallida</name>
    <name type="common">Smooth rattlebox</name>
    <name type="synonym">Crotalaria striata</name>
    <dbReference type="NCBI Taxonomy" id="3830"/>
    <lineage>
        <taxon>Eukaryota</taxon>
        <taxon>Viridiplantae</taxon>
        <taxon>Streptophyta</taxon>
        <taxon>Embryophyta</taxon>
        <taxon>Tracheophyta</taxon>
        <taxon>Spermatophyta</taxon>
        <taxon>Magnoliopsida</taxon>
        <taxon>eudicotyledons</taxon>
        <taxon>Gunneridae</taxon>
        <taxon>Pentapetalae</taxon>
        <taxon>rosids</taxon>
        <taxon>fabids</taxon>
        <taxon>Fabales</taxon>
        <taxon>Fabaceae</taxon>
        <taxon>Papilionoideae</taxon>
        <taxon>50 kb inversion clade</taxon>
        <taxon>genistoids sensu lato</taxon>
        <taxon>core genistoids</taxon>
        <taxon>Crotalarieae</taxon>
        <taxon>Crotalaria</taxon>
    </lineage>
</organism>
<dbReference type="EMBL" id="JAYWIO010000001">
    <property type="protein sequence ID" value="KAK7289859.1"/>
    <property type="molecule type" value="Genomic_DNA"/>
</dbReference>